<dbReference type="Proteomes" id="UP000824150">
    <property type="component" value="Unassembled WGS sequence"/>
</dbReference>
<dbReference type="SUPFAM" id="SSF53067">
    <property type="entry name" value="Actin-like ATPase domain"/>
    <property type="match status" value="1"/>
</dbReference>
<name>A0A9E2KLD3_9GAMM</name>
<dbReference type="NCBIfam" id="NF045942">
    <property type="entry name" value="PolPhglucPhase"/>
    <property type="match status" value="1"/>
</dbReference>
<comment type="caution">
    <text evidence="1">The sequence shown here is derived from an EMBL/GenBank/DDBJ whole genome shotgun (WGS) entry which is preliminary data.</text>
</comment>
<dbReference type="EMBL" id="JAHLFG010000002">
    <property type="protein sequence ID" value="MBU3825911.1"/>
    <property type="molecule type" value="Genomic_DNA"/>
</dbReference>
<dbReference type="InterPro" id="IPR000600">
    <property type="entry name" value="ROK"/>
</dbReference>
<evidence type="ECO:0000313" key="1">
    <source>
        <dbReference type="EMBL" id="MBU3825911.1"/>
    </source>
</evidence>
<reference evidence="1" key="2">
    <citation type="submission" date="2021-04" db="EMBL/GenBank/DDBJ databases">
        <authorList>
            <person name="Gilroy R."/>
        </authorList>
    </citation>
    <scope>NUCLEOTIDE SEQUENCE</scope>
    <source>
        <strain evidence="1">687</strain>
    </source>
</reference>
<protein>
    <submittedName>
        <fullName evidence="1">ROK family protein</fullName>
    </submittedName>
</protein>
<dbReference type="PANTHER" id="PTHR18964:SF146">
    <property type="entry name" value="POLYPHOSPHATE GLUCOKINASE"/>
    <property type="match status" value="1"/>
</dbReference>
<gene>
    <name evidence="1" type="ORF">IAA31_00235</name>
</gene>
<dbReference type="InterPro" id="IPR043129">
    <property type="entry name" value="ATPase_NBD"/>
</dbReference>
<sequence length="251" mass="27331">MKILGVDIGGSGIKGAVVDTATGELLTERLRLQTPQPATPEAVAATLKDLVAQIGWDGPVACGFPARVIHGEVFTAANIDKSWINTKVEWLFSKTLGTDVFVANDADVAGLAEMHFGAGRDYQEGKQVLFLTIGTGIGSALFLNGKLYANTEFGHLKMYGDSAERYCSDSARERFDLKWKEFGKRFNEYLTYVEFLLQPDVIILGGGASKKFEKYAECFTVKTKVIPAETLNMAGIIGAAMYGELRLKEQA</sequence>
<evidence type="ECO:0000313" key="2">
    <source>
        <dbReference type="Proteomes" id="UP000824150"/>
    </source>
</evidence>
<dbReference type="AlphaFoldDB" id="A0A9E2KLD3"/>
<reference evidence="1" key="1">
    <citation type="journal article" date="2021" name="PeerJ">
        <title>Extensive microbial diversity within the chicken gut microbiome revealed by metagenomics and culture.</title>
        <authorList>
            <person name="Gilroy R."/>
            <person name="Ravi A."/>
            <person name="Getino M."/>
            <person name="Pursley I."/>
            <person name="Horton D.L."/>
            <person name="Alikhan N.F."/>
            <person name="Baker D."/>
            <person name="Gharbi K."/>
            <person name="Hall N."/>
            <person name="Watson M."/>
            <person name="Adriaenssens E.M."/>
            <person name="Foster-Nyarko E."/>
            <person name="Jarju S."/>
            <person name="Secka A."/>
            <person name="Antonio M."/>
            <person name="Oren A."/>
            <person name="Chaudhuri R.R."/>
            <person name="La Ragione R."/>
            <person name="Hildebrand F."/>
            <person name="Pallen M.J."/>
        </authorList>
    </citation>
    <scope>NUCLEOTIDE SEQUENCE</scope>
    <source>
        <strain evidence="1">687</strain>
    </source>
</reference>
<organism evidence="1 2">
    <name type="scientific">Candidatus Anaerobiospirillum merdipullorum</name>
    <dbReference type="NCBI Taxonomy" id="2838450"/>
    <lineage>
        <taxon>Bacteria</taxon>
        <taxon>Pseudomonadati</taxon>
        <taxon>Pseudomonadota</taxon>
        <taxon>Gammaproteobacteria</taxon>
        <taxon>Aeromonadales</taxon>
        <taxon>Succinivibrionaceae</taxon>
        <taxon>Anaerobiospirillum</taxon>
    </lineage>
</organism>
<accession>A0A9E2KLD3</accession>
<dbReference type="Gene3D" id="3.30.420.40">
    <property type="match status" value="2"/>
</dbReference>
<dbReference type="CDD" id="cd24058">
    <property type="entry name" value="ASKHA_NBD_ROK_PPGK"/>
    <property type="match status" value="1"/>
</dbReference>
<dbReference type="Pfam" id="PF00480">
    <property type="entry name" value="ROK"/>
    <property type="match status" value="1"/>
</dbReference>
<dbReference type="PANTHER" id="PTHR18964">
    <property type="entry name" value="ROK (REPRESSOR, ORF, KINASE) FAMILY"/>
    <property type="match status" value="1"/>
</dbReference>
<proteinExistence type="predicted"/>